<evidence type="ECO:0000313" key="4">
    <source>
        <dbReference type="Proteomes" id="UP001302666"/>
    </source>
</evidence>
<dbReference type="Proteomes" id="UP001302666">
    <property type="component" value="Plasmid unnamed4"/>
</dbReference>
<protein>
    <submittedName>
        <fullName evidence="3">Response regulator</fullName>
    </submittedName>
</protein>
<dbReference type="PANTHER" id="PTHR44520">
    <property type="entry name" value="RESPONSE REGULATOR RCP1-RELATED"/>
    <property type="match status" value="1"/>
</dbReference>
<evidence type="ECO:0000313" key="3">
    <source>
        <dbReference type="EMBL" id="WOI35528.1"/>
    </source>
</evidence>
<proteinExistence type="predicted"/>
<dbReference type="RefSeq" id="WP_317387180.1">
    <property type="nucleotide sequence ID" value="NZ_CP136707.1"/>
</dbReference>
<feature type="modified residue" description="4-aspartylphosphate" evidence="1">
    <location>
        <position position="56"/>
    </location>
</feature>
<evidence type="ECO:0000259" key="2">
    <source>
        <dbReference type="PROSITE" id="PS50110"/>
    </source>
</evidence>
<name>A0ABZ0HL12_TRISK</name>
<keyword evidence="4" id="KW-1185">Reference proteome</keyword>
<dbReference type="Pfam" id="PF00072">
    <property type="entry name" value="Response_reg"/>
    <property type="match status" value="1"/>
</dbReference>
<dbReference type="SMART" id="SM00448">
    <property type="entry name" value="REC"/>
    <property type="match status" value="1"/>
</dbReference>
<dbReference type="PANTHER" id="PTHR44520:SF2">
    <property type="entry name" value="RESPONSE REGULATOR RCP1"/>
    <property type="match status" value="1"/>
</dbReference>
<dbReference type="EMBL" id="CP136707">
    <property type="protein sequence ID" value="WOI35528.1"/>
    <property type="molecule type" value="Genomic_DNA"/>
</dbReference>
<reference evidence="3 4" key="1">
    <citation type="submission" date="2023-10" db="EMBL/GenBank/DDBJ databases">
        <title>Eight complete genome sequences of bacteria isolated from laboratory stock of Giant Kelp gametophytes.</title>
        <authorList>
            <person name="Tolentino B."/>
            <person name="Nuzhdin S."/>
        </authorList>
    </citation>
    <scope>NUCLEOTIDE SEQUENCE [LARGE SCALE GENOMIC DNA]</scope>
    <source>
        <strain evidence="3 4">LC.270.F.C4</strain>
        <plasmid evidence="3 4">unnamed4</plasmid>
    </source>
</reference>
<sequence length="136" mass="15379">MNILLVEDNNLDAMMVERALSKVDPDAFVIRAVDGVEALEIIDADNIPRPYFIMLDVNMPRMNGHEFLQKLRMNKRDSGSMVFMFTTSDSARDIAKAYSERVNGYIVKPHGKAGMHSILDTIRGYWNICEPPMNAA</sequence>
<dbReference type="CDD" id="cd17557">
    <property type="entry name" value="REC_Rcp-like"/>
    <property type="match status" value="1"/>
</dbReference>
<keyword evidence="3" id="KW-0614">Plasmid</keyword>
<dbReference type="InterPro" id="IPR001789">
    <property type="entry name" value="Sig_transdc_resp-reg_receiver"/>
</dbReference>
<gene>
    <name evidence="3" type="ORF">R1T40_21570</name>
</gene>
<dbReference type="Gene3D" id="3.40.50.2300">
    <property type="match status" value="1"/>
</dbReference>
<accession>A0ABZ0HL12</accession>
<geneLocation type="plasmid" evidence="3 4">
    <name>unnamed4</name>
</geneLocation>
<feature type="domain" description="Response regulatory" evidence="2">
    <location>
        <begin position="2"/>
        <end position="123"/>
    </location>
</feature>
<evidence type="ECO:0000256" key="1">
    <source>
        <dbReference type="PROSITE-ProRule" id="PRU00169"/>
    </source>
</evidence>
<dbReference type="SUPFAM" id="SSF52172">
    <property type="entry name" value="CheY-like"/>
    <property type="match status" value="1"/>
</dbReference>
<keyword evidence="1" id="KW-0597">Phosphoprotein</keyword>
<dbReference type="InterPro" id="IPR011006">
    <property type="entry name" value="CheY-like_superfamily"/>
</dbReference>
<organism evidence="3 4">
    <name type="scientific">Tritonibacter scottomollicae</name>
    <name type="common">Epibacterium scottomollicae</name>
    <dbReference type="NCBI Taxonomy" id="483013"/>
    <lineage>
        <taxon>Bacteria</taxon>
        <taxon>Pseudomonadati</taxon>
        <taxon>Pseudomonadota</taxon>
        <taxon>Alphaproteobacteria</taxon>
        <taxon>Rhodobacterales</taxon>
        <taxon>Paracoccaceae</taxon>
        <taxon>Tritonibacter</taxon>
    </lineage>
</organism>
<dbReference type="PROSITE" id="PS50110">
    <property type="entry name" value="RESPONSE_REGULATORY"/>
    <property type="match status" value="1"/>
</dbReference>
<dbReference type="InterPro" id="IPR052893">
    <property type="entry name" value="TCS_response_regulator"/>
</dbReference>